<protein>
    <submittedName>
        <fullName evidence="1">Uncharacterized protein</fullName>
    </submittedName>
</protein>
<gene>
    <name evidence="1" type="ORF">CGZ90_13620</name>
</gene>
<accession>A0A235F9R3</accession>
<sequence>MTYTIGITGHRDIHPGVYEEIRGLVSTWLDEQINAKGADLKLLSPLAAGADQLVAELALEKGIELYVPLPFPVERYEKDFSHEERNDFYRLLEKAACTIELPTQPDDPSSYLAAGTYVAQNAHVLLALWDGKKKPELTGGTSHIVRCRMNGFPDETPGRKNRDVYWIRTARTTGFIESPKLQHITSYSDIPDRKEG</sequence>
<dbReference type="AlphaFoldDB" id="A0A235F9R3"/>
<evidence type="ECO:0000313" key="1">
    <source>
        <dbReference type="EMBL" id="OYD57697.1"/>
    </source>
</evidence>
<evidence type="ECO:0000313" key="2">
    <source>
        <dbReference type="Proteomes" id="UP000215059"/>
    </source>
</evidence>
<proteinExistence type="predicted"/>
<reference evidence="1 2" key="1">
    <citation type="submission" date="2017-07" db="EMBL/GenBank/DDBJ databases">
        <title>Fictibacillus sp. nov. GDSW-R2A3 Genome sequencing and assembly.</title>
        <authorList>
            <person name="Mayilraj S."/>
        </authorList>
    </citation>
    <scope>NUCLEOTIDE SEQUENCE [LARGE SCALE GENOMIC DNA]</scope>
    <source>
        <strain evidence="1 2">GDSW-R2A3</strain>
    </source>
</reference>
<dbReference type="EMBL" id="NOII01000003">
    <property type="protein sequence ID" value="OYD57697.1"/>
    <property type="molecule type" value="Genomic_DNA"/>
</dbReference>
<comment type="caution">
    <text evidence="1">The sequence shown here is derived from an EMBL/GenBank/DDBJ whole genome shotgun (WGS) entry which is preliminary data.</text>
</comment>
<keyword evidence="2" id="KW-1185">Reference proteome</keyword>
<name>A0A235F9R3_9BACL</name>
<dbReference type="Proteomes" id="UP000215059">
    <property type="component" value="Unassembled WGS sequence"/>
</dbReference>
<organism evidence="1 2">
    <name type="scientific">Fictibacillus aquaticus</name>
    <dbReference type="NCBI Taxonomy" id="2021314"/>
    <lineage>
        <taxon>Bacteria</taxon>
        <taxon>Bacillati</taxon>
        <taxon>Bacillota</taxon>
        <taxon>Bacilli</taxon>
        <taxon>Bacillales</taxon>
        <taxon>Fictibacillaceae</taxon>
        <taxon>Fictibacillus</taxon>
    </lineage>
</organism>
<dbReference type="SUPFAM" id="SSF102405">
    <property type="entry name" value="MCP/YpsA-like"/>
    <property type="match status" value="1"/>
</dbReference>
<dbReference type="Gene3D" id="3.40.50.450">
    <property type="match status" value="1"/>
</dbReference>